<sequence length="594" mass="64224">MPMPVPVQTPPMPPQTPSASSESESESESHAASGAVQWSVQSLSALPLLVTSDSIRTRASMILSRSVSTFASAITHGVDEVLDVAAASLENVSHAAASAVTNVAGHAAEAAAAAIRKAQQAQTFIKDREGLRARAAASDPAANVDVQIGCTCYEDAPPELRSRLWMAVAQIERGGDDLVLKTSDVDANSDAVVTKTRQLWESISQQDVPPIIDHLSSFELLDDDEFEGVAHTSDNVEEEVDDEDDSIPLRTVNSAAHDAKPSSSGAPPPNFRTFSHDDVKGTRAPPSYDDALACAKHLSPELVECITRDLHRTFPEHPLLRAKHGQTALLRVLTAFAAYDPETNYCQGMGFLAGMLLTRVTEPDAYMLLCRYMRGARGLYGSSMADVAPLLDKLEAVATRRQPELMLRLHQLGISPAIYASSWFLTCFACSMPLAFAERVMDMCLLSNEPLIVLLRVALAVLGECALLYDLQIHDPQMSSPPSSSSSPRNGDGDDNNVENEKEDAFARAARTEGLGVNDAFEAAVKALKDSPATWEMHRMRAVLGEAVHDTLTLEEAEAEAERHLCMARERAERDIVEKIVQDAVNAVVDEFGE</sequence>
<dbReference type="OrthoDB" id="294251at2759"/>
<comment type="caution">
    <text evidence="3">The sequence shown here is derived from an EMBL/GenBank/DDBJ whole genome shotgun (WGS) entry which is preliminary data.</text>
</comment>
<dbReference type="Pfam" id="PF00566">
    <property type="entry name" value="RabGAP-TBC"/>
    <property type="match status" value="1"/>
</dbReference>
<dbReference type="PANTHER" id="PTHR47219">
    <property type="entry name" value="RAB GTPASE-ACTIVATING PROTEIN 1-LIKE"/>
    <property type="match status" value="1"/>
</dbReference>
<dbReference type="Gene3D" id="1.10.8.270">
    <property type="entry name" value="putative rabgap domain of human tbc1 domain family member 14 like domains"/>
    <property type="match status" value="1"/>
</dbReference>
<protein>
    <recommendedName>
        <fullName evidence="2">Rab-GAP TBC domain-containing protein</fullName>
    </recommendedName>
</protein>
<evidence type="ECO:0000313" key="4">
    <source>
        <dbReference type="Proteomes" id="UP000660262"/>
    </source>
</evidence>
<name>A0A830HFA8_9CHLO</name>
<dbReference type="InterPro" id="IPR035969">
    <property type="entry name" value="Rab-GAP_TBC_sf"/>
</dbReference>
<organism evidence="3 4">
    <name type="scientific">Pycnococcus provasolii</name>
    <dbReference type="NCBI Taxonomy" id="41880"/>
    <lineage>
        <taxon>Eukaryota</taxon>
        <taxon>Viridiplantae</taxon>
        <taxon>Chlorophyta</taxon>
        <taxon>Pseudoscourfieldiophyceae</taxon>
        <taxon>Pseudoscourfieldiales</taxon>
        <taxon>Pycnococcaceae</taxon>
        <taxon>Pycnococcus</taxon>
    </lineage>
</organism>
<dbReference type="PROSITE" id="PS50086">
    <property type="entry name" value="TBC_RABGAP"/>
    <property type="match status" value="1"/>
</dbReference>
<feature type="domain" description="Rab-GAP TBC" evidence="2">
    <location>
        <begin position="155"/>
        <end position="448"/>
    </location>
</feature>
<keyword evidence="4" id="KW-1185">Reference proteome</keyword>
<dbReference type="InterPro" id="IPR050302">
    <property type="entry name" value="Rab_GAP_TBC_domain"/>
</dbReference>
<feature type="region of interest" description="Disordered" evidence="1">
    <location>
        <begin position="1"/>
        <end position="34"/>
    </location>
</feature>
<feature type="region of interest" description="Disordered" evidence="1">
    <location>
        <begin position="253"/>
        <end position="275"/>
    </location>
</feature>
<proteinExistence type="predicted"/>
<dbReference type="Proteomes" id="UP000660262">
    <property type="component" value="Unassembled WGS sequence"/>
</dbReference>
<feature type="region of interest" description="Disordered" evidence="1">
    <location>
        <begin position="477"/>
        <end position="499"/>
    </location>
</feature>
<gene>
    <name evidence="3" type="ORF">PPROV_000393500</name>
</gene>
<evidence type="ECO:0000313" key="3">
    <source>
        <dbReference type="EMBL" id="GHP05183.1"/>
    </source>
</evidence>
<evidence type="ECO:0000256" key="1">
    <source>
        <dbReference type="SAM" id="MobiDB-lite"/>
    </source>
</evidence>
<dbReference type="SMART" id="SM00164">
    <property type="entry name" value="TBC"/>
    <property type="match status" value="1"/>
</dbReference>
<dbReference type="SUPFAM" id="SSF47923">
    <property type="entry name" value="Ypt/Rab-GAP domain of gyp1p"/>
    <property type="match status" value="2"/>
</dbReference>
<dbReference type="EMBL" id="BNJQ01000009">
    <property type="protein sequence ID" value="GHP05183.1"/>
    <property type="molecule type" value="Genomic_DNA"/>
</dbReference>
<evidence type="ECO:0000259" key="2">
    <source>
        <dbReference type="PROSITE" id="PS50086"/>
    </source>
</evidence>
<reference evidence="3" key="1">
    <citation type="submission" date="2020-10" db="EMBL/GenBank/DDBJ databases">
        <title>Unveiling of a novel bifunctional photoreceptor, Dualchrome1, isolated from a cosmopolitan green alga.</title>
        <authorList>
            <person name="Suzuki S."/>
            <person name="Kawachi M."/>
        </authorList>
    </citation>
    <scope>NUCLEOTIDE SEQUENCE</scope>
    <source>
        <strain evidence="3">NIES 2893</strain>
    </source>
</reference>
<dbReference type="InterPro" id="IPR000195">
    <property type="entry name" value="Rab-GAP-TBC_dom"/>
</dbReference>
<dbReference type="Gene3D" id="1.10.472.80">
    <property type="entry name" value="Ypt/Rab-GAP domain of gyp1p, domain 3"/>
    <property type="match status" value="1"/>
</dbReference>
<dbReference type="AlphaFoldDB" id="A0A830HFA8"/>
<feature type="compositionally biased region" description="Pro residues" evidence="1">
    <location>
        <begin position="1"/>
        <end position="16"/>
    </location>
</feature>
<feature type="compositionally biased region" description="Low complexity" evidence="1">
    <location>
        <begin position="480"/>
        <end position="490"/>
    </location>
</feature>
<accession>A0A830HFA8</accession>